<evidence type="ECO:0000313" key="2">
    <source>
        <dbReference type="EMBL" id="MFC4738843.1"/>
    </source>
</evidence>
<keyword evidence="2" id="KW-0378">Hydrolase</keyword>
<keyword evidence="3" id="KW-1185">Reference proteome</keyword>
<keyword evidence="1" id="KW-0732">Signal</keyword>
<feature type="chain" id="PRO_5046831663" evidence="1">
    <location>
        <begin position="17"/>
        <end position="356"/>
    </location>
</feature>
<dbReference type="GO" id="GO:0016787">
    <property type="term" value="F:hydrolase activity"/>
    <property type="evidence" value="ECO:0007669"/>
    <property type="project" value="UniProtKB-KW"/>
</dbReference>
<dbReference type="EMBL" id="JBHSGW010000001">
    <property type="protein sequence ID" value="MFC4738843.1"/>
    <property type="molecule type" value="Genomic_DNA"/>
</dbReference>
<dbReference type="RefSeq" id="WP_379738076.1">
    <property type="nucleotide sequence ID" value="NZ_JBHSGW010000001.1"/>
</dbReference>
<accession>A0ABV9NZQ3</accession>
<feature type="signal peptide" evidence="1">
    <location>
        <begin position="1"/>
        <end position="16"/>
    </location>
</feature>
<dbReference type="Proteomes" id="UP001595885">
    <property type="component" value="Unassembled WGS sequence"/>
</dbReference>
<evidence type="ECO:0000313" key="3">
    <source>
        <dbReference type="Proteomes" id="UP001595885"/>
    </source>
</evidence>
<sequence>MKQILFFLLIFTTANAQFSVDADYLYGKILPHNQTIKHLITKHPEGVLLSFNKKTFGEHEWESNFNFPDYGFSLHHQANKNEVLGDLYGVYGHYNFYFLNRNLVFRIGQGIAYNTNPFDKNENFRNLAYSTKIMPSTYFLLNFRKEKIVDNFGFQTGLSFFHHSNANIKSPNTSTNTLSFQLGLNYVFEDKISEYKFSKDTLKTTYPLRYNIAFRTGINESDIIGSGQKPFYELSFYADKQFTKKSKMQLGVDLFAMYYLKEYIKYKSVAYPNENIKEDTDFKRVGLFAGYELAINKMSLEAQVGYYVYEPFDFLGPMYQRLGAKYQWNKTIFNSVSLKTHGAKAEAIEFGIGVKL</sequence>
<name>A0ABV9NZQ3_9FLAO</name>
<protein>
    <submittedName>
        <fullName evidence="2">Acyloxyacyl hydrolase</fullName>
    </submittedName>
</protein>
<organism evidence="2 3">
    <name type="scientific">Flavobacterium ponti</name>
    <dbReference type="NCBI Taxonomy" id="665133"/>
    <lineage>
        <taxon>Bacteria</taxon>
        <taxon>Pseudomonadati</taxon>
        <taxon>Bacteroidota</taxon>
        <taxon>Flavobacteriia</taxon>
        <taxon>Flavobacteriales</taxon>
        <taxon>Flavobacteriaceae</taxon>
        <taxon>Flavobacterium</taxon>
    </lineage>
</organism>
<gene>
    <name evidence="2" type="ORF">ACFO3U_02430</name>
</gene>
<dbReference type="Gene3D" id="2.40.160.20">
    <property type="match status" value="1"/>
</dbReference>
<comment type="caution">
    <text evidence="2">The sequence shown here is derived from an EMBL/GenBank/DDBJ whole genome shotgun (WGS) entry which is preliminary data.</text>
</comment>
<evidence type="ECO:0000256" key="1">
    <source>
        <dbReference type="SAM" id="SignalP"/>
    </source>
</evidence>
<reference evidence="3" key="1">
    <citation type="journal article" date="2019" name="Int. J. Syst. Evol. Microbiol.">
        <title>The Global Catalogue of Microorganisms (GCM) 10K type strain sequencing project: providing services to taxonomists for standard genome sequencing and annotation.</title>
        <authorList>
            <consortium name="The Broad Institute Genomics Platform"/>
            <consortium name="The Broad Institute Genome Sequencing Center for Infectious Disease"/>
            <person name="Wu L."/>
            <person name="Ma J."/>
        </authorList>
    </citation>
    <scope>NUCLEOTIDE SEQUENCE [LARGE SCALE GENOMIC DNA]</scope>
    <source>
        <strain evidence="3">CCUG 50349</strain>
    </source>
</reference>
<proteinExistence type="predicted"/>
<dbReference type="InterPro" id="IPR018550">
    <property type="entry name" value="Lipid-A_deacylase-rel"/>
</dbReference>
<dbReference type="Pfam" id="PF09411">
    <property type="entry name" value="PagL"/>
    <property type="match status" value="1"/>
</dbReference>